<reference evidence="1 2" key="1">
    <citation type="submission" date="2017-09" db="EMBL/GenBank/DDBJ databases">
        <title>Bacterial strain isolated from the female urinary microbiota.</title>
        <authorList>
            <person name="Thomas-White K."/>
            <person name="Kumar N."/>
            <person name="Forster S."/>
            <person name="Putonti C."/>
            <person name="Lawley T."/>
            <person name="Wolfe A.J."/>
        </authorList>
    </citation>
    <scope>NUCLEOTIDE SEQUENCE [LARGE SCALE GENOMIC DNA]</scope>
    <source>
        <strain evidence="1 2">UMB1686</strain>
    </source>
</reference>
<dbReference type="Proteomes" id="UP000235771">
    <property type="component" value="Unassembled WGS sequence"/>
</dbReference>
<protein>
    <submittedName>
        <fullName evidence="1">DUF4862 domain-containing protein</fullName>
    </submittedName>
</protein>
<evidence type="ECO:0000313" key="1">
    <source>
        <dbReference type="EMBL" id="PMC43522.1"/>
    </source>
</evidence>
<accession>A0A2N6RZK6</accession>
<dbReference type="InterPro" id="IPR032344">
    <property type="entry name" value="DUF4862"/>
</dbReference>
<name>A0A2N6RZK6_9BIFI</name>
<sequence>MLKTEFVVGAYASLPKSREEQQQYYDLLGSQNWVAGTEIPYPGDLADSQTREWLANAIPSNWHKNTITAIPGTMRHINFDPDPEFGLASPSEEGRLRAIDFFKNIRNAIADFANLRNSCDISHIEIHTAPTRIARADAMKKSLDELAQLDWLGTKLVIEHCDRYIEGQNPEKGFLPLEDEIQIAKDAGIGITINWGRSVVEERNAKAAINHVREARKAGVLKGVMFSGAGPEATQYGYEWIDGHLPMAPDEPTSLMTLAEIQETAREALKDDYLIDYLGAKVCVPQDSSVPERLNYLKHIYEAVNATQIA</sequence>
<keyword evidence="2" id="KW-1185">Reference proteome</keyword>
<dbReference type="GeneID" id="98326663"/>
<gene>
    <name evidence="1" type="ORF">CJ216_05610</name>
</gene>
<organism evidence="1 2">
    <name type="scientific">Gardnerella greenwoodii</name>
    <dbReference type="NCBI Taxonomy" id="2914925"/>
    <lineage>
        <taxon>Bacteria</taxon>
        <taxon>Bacillati</taxon>
        <taxon>Actinomycetota</taxon>
        <taxon>Actinomycetes</taxon>
        <taxon>Bifidobacteriales</taxon>
        <taxon>Bifidobacteriaceae</taxon>
        <taxon>Gardnerella</taxon>
    </lineage>
</organism>
<comment type="caution">
    <text evidence="1">The sequence shown here is derived from an EMBL/GenBank/DDBJ whole genome shotgun (WGS) entry which is preliminary data.</text>
</comment>
<dbReference type="RefSeq" id="WP_004133817.1">
    <property type="nucleotide sequence ID" value="NZ_JAKNCL010000003.1"/>
</dbReference>
<evidence type="ECO:0000313" key="2">
    <source>
        <dbReference type="Proteomes" id="UP000235771"/>
    </source>
</evidence>
<dbReference type="Pfam" id="PF16154">
    <property type="entry name" value="DUF4862"/>
    <property type="match status" value="1"/>
</dbReference>
<proteinExistence type="predicted"/>
<dbReference type="EMBL" id="PNGV01000001">
    <property type="protein sequence ID" value="PMC43522.1"/>
    <property type="molecule type" value="Genomic_DNA"/>
</dbReference>
<dbReference type="AlphaFoldDB" id="A0A2N6RZK6"/>